<reference evidence="1 2" key="1">
    <citation type="submission" date="2019-04" db="EMBL/GenBank/DDBJ databases">
        <title>Friends and foes A comparative genomics study of 23 Aspergillus species from section Flavi.</title>
        <authorList>
            <consortium name="DOE Joint Genome Institute"/>
            <person name="Kjaerbolling I."/>
            <person name="Vesth T."/>
            <person name="Frisvad J.C."/>
            <person name="Nybo J.L."/>
            <person name="Theobald S."/>
            <person name="Kildgaard S."/>
            <person name="Isbrandt T."/>
            <person name="Kuo A."/>
            <person name="Sato A."/>
            <person name="Lyhne E.K."/>
            <person name="Kogle M.E."/>
            <person name="Wiebenga A."/>
            <person name="Kun R.S."/>
            <person name="Lubbers R.J."/>
            <person name="Makela M.R."/>
            <person name="Barry K."/>
            <person name="Chovatia M."/>
            <person name="Clum A."/>
            <person name="Daum C."/>
            <person name="Haridas S."/>
            <person name="He G."/>
            <person name="LaButti K."/>
            <person name="Lipzen A."/>
            <person name="Mondo S."/>
            <person name="Riley R."/>
            <person name="Salamov A."/>
            <person name="Simmons B.A."/>
            <person name="Magnuson J.K."/>
            <person name="Henrissat B."/>
            <person name="Mortensen U.H."/>
            <person name="Larsen T.O."/>
            <person name="Devries R.P."/>
            <person name="Grigoriev I.V."/>
            <person name="Machida M."/>
            <person name="Baker S.E."/>
            <person name="Andersen M.R."/>
        </authorList>
    </citation>
    <scope>NUCLEOTIDE SEQUENCE [LARGE SCALE GENOMIC DNA]</scope>
    <source>
        <strain evidence="1 2">CBS 151.66</strain>
    </source>
</reference>
<sequence>MQFIRGTCTDKIWSSSLCPGRLCSGNAQAAVNGSGHAMRQINRANTAAQQRAGCCTNKSFARFNLDEPTVTAIAGVLPSTTANVASTLTSASPSLTTTATSETIISHTSHIK</sequence>
<dbReference type="OrthoDB" id="5215637at2759"/>
<keyword evidence="2" id="KW-1185">Reference proteome</keyword>
<gene>
    <name evidence="1" type="ORF">BDV29DRAFT_185398</name>
</gene>
<dbReference type="AlphaFoldDB" id="A0A5N5WHK3"/>
<name>A0A5N5WHK3_9EURO</name>
<organism evidence="1 2">
    <name type="scientific">Aspergillus leporis</name>
    <dbReference type="NCBI Taxonomy" id="41062"/>
    <lineage>
        <taxon>Eukaryota</taxon>
        <taxon>Fungi</taxon>
        <taxon>Dikarya</taxon>
        <taxon>Ascomycota</taxon>
        <taxon>Pezizomycotina</taxon>
        <taxon>Eurotiomycetes</taxon>
        <taxon>Eurotiomycetidae</taxon>
        <taxon>Eurotiales</taxon>
        <taxon>Aspergillaceae</taxon>
        <taxon>Aspergillus</taxon>
        <taxon>Aspergillus subgen. Circumdati</taxon>
    </lineage>
</organism>
<evidence type="ECO:0000313" key="2">
    <source>
        <dbReference type="Proteomes" id="UP000326565"/>
    </source>
</evidence>
<proteinExistence type="predicted"/>
<dbReference type="Proteomes" id="UP000326565">
    <property type="component" value="Unassembled WGS sequence"/>
</dbReference>
<accession>A0A5N5WHK3</accession>
<evidence type="ECO:0000313" key="1">
    <source>
        <dbReference type="EMBL" id="KAB8067926.1"/>
    </source>
</evidence>
<protein>
    <submittedName>
        <fullName evidence="1">Uncharacterized protein</fullName>
    </submittedName>
</protein>
<dbReference type="EMBL" id="ML732431">
    <property type="protein sequence ID" value="KAB8067926.1"/>
    <property type="molecule type" value="Genomic_DNA"/>
</dbReference>